<evidence type="ECO:0000313" key="1">
    <source>
        <dbReference type="EMBL" id="KAI3808924.1"/>
    </source>
</evidence>
<sequence length="145" mass="16078">MFSTNSCNIQCIGYEKIALLEFKNDLIDAANRLVSWNRSNADCCKWYGINCSNLTGHVSEIHLRGPDPMAADFVPQEASIQRFGGKINPSLQNLTSLDYLDLSCNDFGGNPIPTYIGSLQNLTYLNLARCDFNGLVPAGLMDYYP</sequence>
<reference evidence="1 2" key="2">
    <citation type="journal article" date="2022" name="Mol. Ecol. Resour.">
        <title>The genomes of chicory, endive, great burdock and yacon provide insights into Asteraceae paleo-polyploidization history and plant inulin production.</title>
        <authorList>
            <person name="Fan W."/>
            <person name="Wang S."/>
            <person name="Wang H."/>
            <person name="Wang A."/>
            <person name="Jiang F."/>
            <person name="Liu H."/>
            <person name="Zhao H."/>
            <person name="Xu D."/>
            <person name="Zhang Y."/>
        </authorList>
    </citation>
    <scope>NUCLEOTIDE SEQUENCE [LARGE SCALE GENOMIC DNA]</scope>
    <source>
        <strain evidence="2">cv. Yunnan</strain>
        <tissue evidence="1">Leaves</tissue>
    </source>
</reference>
<protein>
    <submittedName>
        <fullName evidence="1">Uncharacterized protein</fullName>
    </submittedName>
</protein>
<proteinExistence type="predicted"/>
<dbReference type="EMBL" id="CM042025">
    <property type="protein sequence ID" value="KAI3808924.1"/>
    <property type="molecule type" value="Genomic_DNA"/>
</dbReference>
<evidence type="ECO:0000313" key="2">
    <source>
        <dbReference type="Proteomes" id="UP001056120"/>
    </source>
</evidence>
<name>A0ACB9ILV5_9ASTR</name>
<dbReference type="Proteomes" id="UP001056120">
    <property type="component" value="Linkage Group LG08"/>
</dbReference>
<gene>
    <name evidence="1" type="ORF">L1987_24887</name>
</gene>
<reference evidence="2" key="1">
    <citation type="journal article" date="2022" name="Mol. Ecol. Resour.">
        <title>The genomes of chicory, endive, great burdock and yacon provide insights into Asteraceae palaeo-polyploidization history and plant inulin production.</title>
        <authorList>
            <person name="Fan W."/>
            <person name="Wang S."/>
            <person name="Wang H."/>
            <person name="Wang A."/>
            <person name="Jiang F."/>
            <person name="Liu H."/>
            <person name="Zhao H."/>
            <person name="Xu D."/>
            <person name="Zhang Y."/>
        </authorList>
    </citation>
    <scope>NUCLEOTIDE SEQUENCE [LARGE SCALE GENOMIC DNA]</scope>
    <source>
        <strain evidence="2">cv. Yunnan</strain>
    </source>
</reference>
<accession>A0ACB9ILV5</accession>
<organism evidence="1 2">
    <name type="scientific">Smallanthus sonchifolius</name>
    <dbReference type="NCBI Taxonomy" id="185202"/>
    <lineage>
        <taxon>Eukaryota</taxon>
        <taxon>Viridiplantae</taxon>
        <taxon>Streptophyta</taxon>
        <taxon>Embryophyta</taxon>
        <taxon>Tracheophyta</taxon>
        <taxon>Spermatophyta</taxon>
        <taxon>Magnoliopsida</taxon>
        <taxon>eudicotyledons</taxon>
        <taxon>Gunneridae</taxon>
        <taxon>Pentapetalae</taxon>
        <taxon>asterids</taxon>
        <taxon>campanulids</taxon>
        <taxon>Asterales</taxon>
        <taxon>Asteraceae</taxon>
        <taxon>Asteroideae</taxon>
        <taxon>Heliantheae alliance</taxon>
        <taxon>Millerieae</taxon>
        <taxon>Smallanthus</taxon>
    </lineage>
</organism>
<keyword evidence="2" id="KW-1185">Reference proteome</keyword>
<comment type="caution">
    <text evidence="1">The sequence shown here is derived from an EMBL/GenBank/DDBJ whole genome shotgun (WGS) entry which is preliminary data.</text>
</comment>